<dbReference type="EMBL" id="JAPESX010000178">
    <property type="protein sequence ID" value="KAJ8122751.1"/>
    <property type="molecule type" value="Genomic_DNA"/>
</dbReference>
<comment type="caution">
    <text evidence="1">The sequence shown here is derived from an EMBL/GenBank/DDBJ whole genome shotgun (WGS) entry which is preliminary data.</text>
</comment>
<accession>A0ACC2J5H6</accession>
<evidence type="ECO:0000313" key="2">
    <source>
        <dbReference type="Proteomes" id="UP001153334"/>
    </source>
</evidence>
<organism evidence="1 2">
    <name type="scientific">Nemania bipapillata</name>
    <dbReference type="NCBI Taxonomy" id="110536"/>
    <lineage>
        <taxon>Eukaryota</taxon>
        <taxon>Fungi</taxon>
        <taxon>Dikarya</taxon>
        <taxon>Ascomycota</taxon>
        <taxon>Pezizomycotina</taxon>
        <taxon>Sordariomycetes</taxon>
        <taxon>Xylariomycetidae</taxon>
        <taxon>Xylariales</taxon>
        <taxon>Xylariaceae</taxon>
        <taxon>Nemania</taxon>
    </lineage>
</organism>
<reference evidence="1" key="1">
    <citation type="submission" date="2022-11" db="EMBL/GenBank/DDBJ databases">
        <title>Genome Sequence of Nemania bipapillata.</title>
        <authorList>
            <person name="Buettner E."/>
        </authorList>
    </citation>
    <scope>NUCLEOTIDE SEQUENCE</scope>
    <source>
        <strain evidence="1">CP14</strain>
    </source>
</reference>
<protein>
    <submittedName>
        <fullName evidence="1">Uncharacterized protein</fullName>
    </submittedName>
</protein>
<name>A0ACC2J5H6_9PEZI</name>
<proteinExistence type="predicted"/>
<dbReference type="Proteomes" id="UP001153334">
    <property type="component" value="Unassembled WGS sequence"/>
</dbReference>
<evidence type="ECO:0000313" key="1">
    <source>
        <dbReference type="EMBL" id="KAJ8122751.1"/>
    </source>
</evidence>
<keyword evidence="2" id="KW-1185">Reference proteome</keyword>
<gene>
    <name evidence="1" type="ORF">ONZ43_g1134</name>
</gene>
<sequence>MSLLSSSSAKSIVRPSSVADKTQLGKPIGDGSGFEPCSVIDISSSQITSDFLRRTLSRFARSDDVWAPDFLNCVIFQNVSEEIQIADEAMFYLKHRGATQIYTIPSDSSLERCPEGPYFLNAGALLYAYRLYPDLNGAFVAATVEGDEPYSHASLDASAYGELYPSALTIAVPSRLRFRPSTDTPLAGVRIAVKDIMDLKGMKTGASSRAYTELYGPRRENAAVIQTLLELGAVVVGKTKTTQFADSEWATCDWVDYHAPFNPRGDGYLTPSGSSSGSAAAIASYDWLDLTMGSTRAPAAAQGIYGMRPSLGAGSYEGIIPYSPLFDTPGSFARDAVSLATLAKAIYRSKAKSRRILYPTDFWPVTHTPSQALFDSFVKKLESFLVIERNELNLEQLWANTNPEGTQESLSDFLEHAFEWAAHRDQWTGFFKDFLQEYENKYQKAAILNPQLRFKR</sequence>